<organism evidence="4 5">
    <name type="scientific">Phaeoacremonium minimum (strain UCR-PA7)</name>
    <name type="common">Esca disease fungus</name>
    <name type="synonym">Togninia minima</name>
    <dbReference type="NCBI Taxonomy" id="1286976"/>
    <lineage>
        <taxon>Eukaryota</taxon>
        <taxon>Fungi</taxon>
        <taxon>Dikarya</taxon>
        <taxon>Ascomycota</taxon>
        <taxon>Pezizomycotina</taxon>
        <taxon>Sordariomycetes</taxon>
        <taxon>Sordariomycetidae</taxon>
        <taxon>Togniniales</taxon>
        <taxon>Togniniaceae</taxon>
        <taxon>Phaeoacremonium</taxon>
    </lineage>
</organism>
<dbReference type="eggNOG" id="KOG0259">
    <property type="taxonomic scope" value="Eukaryota"/>
</dbReference>
<sequence length="394" mass="43293">MRDIPGFKIDKWAQEFTPKAEIKLHGSYATALTLNELQKLSSDSSRSPVDFDFQLAYGTATGLPALRKRVAEIHSSENVKLTEDNVVITPGSIMANYLVLTTICGKGDHLICQYPTYGQLYILPRFQGVDVDLWKMKAENDWIPKVEDLAAMIKPNTKAIVVNNPSNPTGTVLPDNVLKEILALAEKHNILVFADEVFSPLFHTSDPPPPPLVSLGYKKSVSTGSVSKSYGLPGIRVGWVVSQDPAILEQVITAMDYTTNFMSQLDEGVAAFALGPDVLPQLLERNLAGCRSRIATLDEFVKRNAGRCSWVAPKGAGTAFIRILNRDGTPVDDLKFCNQLVDKYGVSVIPGGQCFSDEGLDDFKGYIRLTLGDKPRFEEGLALIEKLLSEPEDF</sequence>
<keyword evidence="2" id="KW-0663">Pyridoxal phosphate</keyword>
<dbReference type="GO" id="GO:0008483">
    <property type="term" value="F:transaminase activity"/>
    <property type="evidence" value="ECO:0007669"/>
    <property type="project" value="UniProtKB-KW"/>
</dbReference>
<dbReference type="Gene3D" id="3.90.1150.10">
    <property type="entry name" value="Aspartate Aminotransferase, domain 1"/>
    <property type="match status" value="1"/>
</dbReference>
<dbReference type="InterPro" id="IPR004839">
    <property type="entry name" value="Aminotransferase_I/II_large"/>
</dbReference>
<dbReference type="SUPFAM" id="SSF53383">
    <property type="entry name" value="PLP-dependent transferases"/>
    <property type="match status" value="1"/>
</dbReference>
<dbReference type="OrthoDB" id="7042322at2759"/>
<evidence type="ECO:0000313" key="4">
    <source>
        <dbReference type="EMBL" id="EOO03165.1"/>
    </source>
</evidence>
<dbReference type="GeneID" id="19321429"/>
<dbReference type="InterPro" id="IPR004838">
    <property type="entry name" value="NHTrfase_class1_PyrdxlP-BS"/>
</dbReference>
<name>R8BV20_PHAM7</name>
<reference evidence="5" key="1">
    <citation type="journal article" date="2013" name="Genome Announc.">
        <title>Draft genome sequence of the ascomycete Phaeoacremonium aleophilum strain UCR-PA7, a causal agent of the esca disease complex in grapevines.</title>
        <authorList>
            <person name="Blanco-Ulate B."/>
            <person name="Rolshausen P."/>
            <person name="Cantu D."/>
        </authorList>
    </citation>
    <scope>NUCLEOTIDE SEQUENCE [LARGE SCALE GENOMIC DNA]</scope>
    <source>
        <strain evidence="5">UCR-PA7</strain>
    </source>
</reference>
<dbReference type="EMBL" id="KB932855">
    <property type="protein sequence ID" value="EOO03165.1"/>
    <property type="molecule type" value="Genomic_DNA"/>
</dbReference>
<dbReference type="InterPro" id="IPR015421">
    <property type="entry name" value="PyrdxlP-dep_Trfase_major"/>
</dbReference>
<dbReference type="RefSeq" id="XP_007912069.1">
    <property type="nucleotide sequence ID" value="XM_007913878.1"/>
</dbReference>
<gene>
    <name evidence="4" type="ORF">UCRPA7_1295</name>
</gene>
<evidence type="ECO:0000256" key="2">
    <source>
        <dbReference type="ARBA" id="ARBA00022898"/>
    </source>
</evidence>
<proteinExistence type="inferred from homology"/>
<dbReference type="HOGENOM" id="CLU_017584_4_4_1"/>
<keyword evidence="4" id="KW-0032">Aminotransferase</keyword>
<dbReference type="InterPro" id="IPR015424">
    <property type="entry name" value="PyrdxlP-dep_Trfase"/>
</dbReference>
<evidence type="ECO:0000313" key="5">
    <source>
        <dbReference type="Proteomes" id="UP000014074"/>
    </source>
</evidence>
<dbReference type="Proteomes" id="UP000014074">
    <property type="component" value="Unassembled WGS sequence"/>
</dbReference>
<dbReference type="Gene3D" id="3.40.640.10">
    <property type="entry name" value="Type I PLP-dependent aspartate aminotransferase-like (Major domain)"/>
    <property type="match status" value="1"/>
</dbReference>
<dbReference type="GO" id="GO:0030170">
    <property type="term" value="F:pyridoxal phosphate binding"/>
    <property type="evidence" value="ECO:0007669"/>
    <property type="project" value="InterPro"/>
</dbReference>
<keyword evidence="4" id="KW-0808">Transferase</keyword>
<dbReference type="PANTHER" id="PTHR43510">
    <property type="entry name" value="AMINOTRANSFERASE FUNCTION, HYPOTHETICAL (EUROFUNG)"/>
    <property type="match status" value="1"/>
</dbReference>
<dbReference type="AlphaFoldDB" id="R8BV20"/>
<comment type="similarity">
    <text evidence="1">Belongs to the class-I pyridoxal-phosphate-dependent aminotransferase family.</text>
</comment>
<dbReference type="InterPro" id="IPR015422">
    <property type="entry name" value="PyrdxlP-dep_Trfase_small"/>
</dbReference>
<dbReference type="CDD" id="cd00609">
    <property type="entry name" value="AAT_like"/>
    <property type="match status" value="1"/>
</dbReference>
<evidence type="ECO:0000256" key="1">
    <source>
        <dbReference type="ARBA" id="ARBA00007441"/>
    </source>
</evidence>
<dbReference type="PANTHER" id="PTHR43510:SF1">
    <property type="entry name" value="AMINOTRANSFERASE FUNCTION, HYPOTHETICAL (EUROFUNG)"/>
    <property type="match status" value="1"/>
</dbReference>
<feature type="domain" description="Aminotransferase class I/classII large" evidence="3">
    <location>
        <begin position="56"/>
        <end position="378"/>
    </location>
</feature>
<dbReference type="Pfam" id="PF00155">
    <property type="entry name" value="Aminotran_1_2"/>
    <property type="match status" value="1"/>
</dbReference>
<protein>
    <submittedName>
        <fullName evidence="4">Putative aspartate aminotransferase protein</fullName>
    </submittedName>
</protein>
<keyword evidence="5" id="KW-1185">Reference proteome</keyword>
<dbReference type="KEGG" id="tmn:UCRPA7_1295"/>
<dbReference type="PROSITE" id="PS00105">
    <property type="entry name" value="AA_TRANSFER_CLASS_1"/>
    <property type="match status" value="1"/>
</dbReference>
<evidence type="ECO:0000259" key="3">
    <source>
        <dbReference type="Pfam" id="PF00155"/>
    </source>
</evidence>
<accession>R8BV20</accession>